<accession>A0A7R8ZAC1</accession>
<feature type="region of interest" description="Disordered" evidence="2">
    <location>
        <begin position="832"/>
        <end position="853"/>
    </location>
</feature>
<dbReference type="GO" id="GO:0004842">
    <property type="term" value="F:ubiquitin-protein transferase activity"/>
    <property type="evidence" value="ECO:0007669"/>
    <property type="project" value="InterPro"/>
</dbReference>
<feature type="compositionally biased region" description="Acidic residues" evidence="2">
    <location>
        <begin position="983"/>
        <end position="994"/>
    </location>
</feature>
<feature type="region of interest" description="Disordered" evidence="2">
    <location>
        <begin position="955"/>
        <end position="1021"/>
    </location>
</feature>
<name>A0A7R8ZAC1_TIMDO</name>
<dbReference type="GO" id="GO:0005634">
    <property type="term" value="C:nucleus"/>
    <property type="evidence" value="ECO:0007669"/>
    <property type="project" value="TreeGrafter"/>
</dbReference>
<feature type="compositionally biased region" description="Gly residues" evidence="2">
    <location>
        <begin position="142"/>
        <end position="159"/>
    </location>
</feature>
<feature type="coiled-coil region" evidence="1">
    <location>
        <begin position="743"/>
        <end position="794"/>
    </location>
</feature>
<evidence type="ECO:0000313" key="3">
    <source>
        <dbReference type="EMBL" id="CAD7197979.1"/>
    </source>
</evidence>
<protein>
    <recommendedName>
        <fullName evidence="4">Baculoviral IAP repeat-containing protein 6</fullName>
    </recommendedName>
</protein>
<dbReference type="PANTHER" id="PTHR47241">
    <property type="entry name" value="FINGER PROTEIN, PUTATIVE-RELATED"/>
    <property type="match status" value="1"/>
</dbReference>
<dbReference type="PANTHER" id="PTHR47241:SF1">
    <property type="entry name" value="BED-TYPE DOMAIN-CONTAINING PROTEIN"/>
    <property type="match status" value="1"/>
</dbReference>
<feature type="compositionally biased region" description="Low complexity" evidence="2">
    <location>
        <begin position="165"/>
        <end position="181"/>
    </location>
</feature>
<feature type="compositionally biased region" description="Basic and acidic residues" evidence="2">
    <location>
        <begin position="2278"/>
        <end position="2293"/>
    </location>
</feature>
<keyword evidence="1" id="KW-0175">Coiled coil</keyword>
<dbReference type="GO" id="GO:0032465">
    <property type="term" value="P:regulation of cytokinesis"/>
    <property type="evidence" value="ECO:0007669"/>
    <property type="project" value="InterPro"/>
</dbReference>
<proteinExistence type="predicted"/>
<evidence type="ECO:0000256" key="2">
    <source>
        <dbReference type="SAM" id="MobiDB-lite"/>
    </source>
</evidence>
<feature type="compositionally biased region" description="Polar residues" evidence="2">
    <location>
        <begin position="2265"/>
        <end position="2277"/>
    </location>
</feature>
<evidence type="ECO:0000256" key="1">
    <source>
        <dbReference type="SAM" id="Coils"/>
    </source>
</evidence>
<evidence type="ECO:0008006" key="4">
    <source>
        <dbReference type="Google" id="ProtNLM"/>
    </source>
</evidence>
<feature type="compositionally biased region" description="Polar residues" evidence="2">
    <location>
        <begin position="1452"/>
        <end position="1476"/>
    </location>
</feature>
<dbReference type="GO" id="GO:0006915">
    <property type="term" value="P:apoptotic process"/>
    <property type="evidence" value="ECO:0007669"/>
    <property type="project" value="InterPro"/>
</dbReference>
<dbReference type="EMBL" id="OA565935">
    <property type="protein sequence ID" value="CAD7197979.1"/>
    <property type="molecule type" value="Genomic_DNA"/>
</dbReference>
<dbReference type="SUPFAM" id="SSF53098">
    <property type="entry name" value="Ribonuclease H-like"/>
    <property type="match status" value="1"/>
</dbReference>
<feature type="compositionally biased region" description="Polar residues" evidence="2">
    <location>
        <begin position="995"/>
        <end position="1013"/>
    </location>
</feature>
<dbReference type="Pfam" id="PF12356">
    <property type="entry name" value="BIRC6"/>
    <property type="match status" value="1"/>
</dbReference>
<feature type="region of interest" description="Disordered" evidence="2">
    <location>
        <begin position="140"/>
        <end position="188"/>
    </location>
</feature>
<feature type="region of interest" description="Disordered" evidence="2">
    <location>
        <begin position="2240"/>
        <end position="2293"/>
    </location>
</feature>
<gene>
    <name evidence="3" type="ORF">TDIB3V08_LOCUS4270</name>
</gene>
<dbReference type="InterPro" id="IPR012337">
    <property type="entry name" value="RNaseH-like_sf"/>
</dbReference>
<dbReference type="InterPro" id="IPR022103">
    <property type="entry name" value="BIRC6"/>
</dbReference>
<reference evidence="3" key="1">
    <citation type="submission" date="2020-11" db="EMBL/GenBank/DDBJ databases">
        <authorList>
            <person name="Tran Van P."/>
        </authorList>
    </citation>
    <scope>NUCLEOTIDE SEQUENCE</scope>
</reference>
<dbReference type="InterPro" id="IPR052865">
    <property type="entry name" value="Zinc_finger_BED"/>
</dbReference>
<organism evidence="3">
    <name type="scientific">Timema douglasi</name>
    <name type="common">Walking stick</name>
    <dbReference type="NCBI Taxonomy" id="61478"/>
    <lineage>
        <taxon>Eukaryota</taxon>
        <taxon>Metazoa</taxon>
        <taxon>Ecdysozoa</taxon>
        <taxon>Arthropoda</taxon>
        <taxon>Hexapoda</taxon>
        <taxon>Insecta</taxon>
        <taxon>Pterygota</taxon>
        <taxon>Neoptera</taxon>
        <taxon>Polyneoptera</taxon>
        <taxon>Phasmatodea</taxon>
        <taxon>Timematodea</taxon>
        <taxon>Timematoidea</taxon>
        <taxon>Timematidae</taxon>
        <taxon>Timema</taxon>
    </lineage>
</organism>
<feature type="region of interest" description="Disordered" evidence="2">
    <location>
        <begin position="1448"/>
        <end position="1490"/>
    </location>
</feature>
<sequence>MVLVSGHKGDIQGQPRLKGLTANHYMKGLLEVEPLHFTCHAASDGTKMEKIEIGITPGSSGAVSVPVGNLLDSFNFIPTSSGTKKADNDFISFYEDLKKSEEAWNGIELKFNEANNGGMVTYGSQEGGISVKLNRHTLQFGSGSGGVGTQGGGGGGSSNGGPEVIQIDTDTSSTSSSQQSSFTNPAPIMYQEQAPTTTDKKHDNKKLVVEPPVDDIGSLHLSWQQLLAMPAQHMLVIERMHSGARRFVVLDFGRPVLLTDLMIPACGDLVSLSIDMWCHGEETDGQRLVVASDIGTKSLVMSDLQPPPICRYLKITTIGRYGMSTTRCKIPIGLFYGHIIVLRGEGNSTDIQETQGGFETNIQTQLLVLSALLEDIHCRYNLSCSKLQELLAPLLTSEIPNVVHMHHFLQGSKDTPDKAPTTLDDNKIITAYQECVTFQHQLNLVRGVMQRLEGRAPTLPDTRDPQTLLAAACSDKLRVLGEGLLDVLLYLVYEIGPVPRECVTFQHQLNLVRGVMQRLEGRAPTLPDTRDPQTLLAAACSDKLRVLGEGLLDLPVSLYQMFDQRVCEQLFHCLCVREDTRMQLAACTLLVRMCGLQPWWGDFLANTLARLYSSQHSAIFPQDRVFILLTYLGRKSLGSGAPRSVVLDSVLAMLARLLSPLATPRSGFLRADMDLALISWVLLFLSVCFDTNSMSTTGPEEVSDKPKDKEQSFATRWDFIQGEVAMQKKYNSTSRSNASRSYRRKLQKRLMHHKQQLEDLEVAKKAFHASTQALTALSNQAANLSSKLEAALKQQEQFYRKTLKQHSSKHFKDILQIRRLDGPLLYNRQAQSMAQKSSSSLTPKENEELEGGDKEQNMCLPLAHCLPVAKGLIGLILHMDFTCNMDTFLLACKVVARIVVSTRPAISLGELMTEEQLLHLVRLAVASWGGPWASHAICCLLQDIIEGVRLFPGGGEPGSGVTAPPPTVPPEDSSPGASTSQDMGEEEFATEDSTDIQAQGSSSSNKASINGGQLPSVLESDDSELEEFLDDILERGRSLLKKATSAGGLGNGRLPPSLVSCVSTALDARLEYGVEVSAEVMLRRLTALGAYNLPLSVNAQVQSLPELARQPCNAAWDEEVLAAWKPPSGECAAPPDTLSMLTGCFDKVFAELHIQTSWTNLELVLQMWLTLNVESSGELSVPSVFDPVLTPAISLSPAAVSGLMAAFAWHPGISLRAWCLAFQTLTVLVNTPVVDEEGAAAWPPESDLEDAHKGMARVIVADSHFVSMLLRFLSGTGVSTGANAARGCAGPTVCQALHDLLVRLQMRCDVVTINSKLGNTLKELLLKLVYHLVQQSGALPSRQGPLDAQCKLVDLLLNLNFANIDLSTAMSILESVGILVYSYILGTEKVRCRNVSECGISAASCFGGLFASVLGGETKQGKPASWDSLLCNLLKLVNKLVQTPLAPPITSRGGTSQMENMEVSDGSSQSNCTDMSQTDEHKAEHQNSQATVRAPVKVPCVADTVLQHHPTMLRLLNALAGCSGSTLAMLIGSYAPSEQLALGEFGEPLSVGDAVFQLLTMLARKATSPQLILRPLFDFLASACNGQPQMGFVGVMQLSEPLLWFILRVLETEPALQEFNTMGGIKVICKNLVKSNQALINSHPSLVSLVMQHMSHYMPNNGKDKKTNPIETVEGMLNFAPIGTISSSNPTAQPADVLIQSAPPHRRARTPAWSYHFYPDETWVDLTLVLPCAVLLKEVQLQPHLNSLATCPAAVAIEVSRDASSGLIPICPPLNTSGLTFIRLNLPQAEIVTSVLVRLYKPRDSSNIGLSQIRLLGSTTFGETAFRTVNMDVPDEEQLTKSSLGWLRLLHHCVSLPNPELTQAVLASTSEVPGLLEACCGLLLIPAPSPSLFTPHLERVLLKLGLHSRELGLKQINTLLRNGTAAFLQGSIPIGQSGTSSSSVAVDSVVELLYQLCVTQDEATQDRVSALLSWLQDTALTALQVCCHPRHCEHLAFLTSGHCTFSLVPRTEPQQLRQGLGLEEGGGDLHQVDPPLSPNKLEFIQSFVLRSAAEEQRSDAWSPSSAYVHSAAAILWTGFESGVNYDLQAMVSQDLFSVMYKWSLTLPSHSALKRAIDTLLCSMCYVKPLLFRILLQRMGVLVPNLSTRQDASISDDRKNPDRFASLCDDSKERVFENEWHSHLVLQDLQHMDLTEGQLMSVASACQSISAVRQLLDSGLPTLLTHGILDFCHREQKRNESNYNYVDKSQRPTDPSRLTDTDKASGRSNCNHFLSSSRADSEKPSKDNQESPYKEKKIHWERTVLRRDGLPMLRADTVAMVLHFFAEVCSEGLMRDWLGSPEGSVFWLPLLTLLCNKTDPVDLPTHPSTRYDLSSELYSGLESATIKFLSRCCWCHPTNQQLLSVVLCDVIGQQKTLHPNMTFLHGISGFTRRLVLQLLLESEKLFVFVKGNFPLHRSGIAVSGGAPYHPRFGVGHQHQLLYLSTQTTCADILKLLTVPGALLPLLGESKASDGASSQNNRDFEKKGFWQVGIGLADQLSVAAGVTAKDKRVKDSKNAAAAASCSSNRSPFAKKSRSSTVTDSSALVSVPQQWLQHESCPGLVLPGQMALSQLLSIIQEQGRSLSTPCVSLSLTQHNKTTAVKDVKDKPEKAEYLLSYPGLPTPLQVFSQQGGLALLAQHLPLDLDDSVQAGGSSPGGVGGRSASLPPPSVPPHSLAAFGLFLRLPGYSEVLLRDKKKAQCLLRLVLGVTDDGEGGIIQFLVSIFICNLSSYWGIGIIVVELLSAFNKLRCSTCKTHLPFTSYKLIQMEYQLQYNYCIAEYIDLTTGDIFSSPVASSLHTLPFQVLRQLFDSTLLTTDDGVLLRRTTIDIGAVHLLLGCLSVFTHQSQDINLPGVQHELAIKYAKTSCPNITKIISKSRAFVGHYSRSSTANARLHAVQKTMDLPELKLIQGVETRWSNEYAMLDRLVCLRKAVAAELASSNSDIDSLSSTRWKLAGGIVEDMRPFAEATIEACDMLIPQHQ</sequence>